<organism evidence="1 2">
    <name type="scientific">Melastoma candidum</name>
    <dbReference type="NCBI Taxonomy" id="119954"/>
    <lineage>
        <taxon>Eukaryota</taxon>
        <taxon>Viridiplantae</taxon>
        <taxon>Streptophyta</taxon>
        <taxon>Embryophyta</taxon>
        <taxon>Tracheophyta</taxon>
        <taxon>Spermatophyta</taxon>
        <taxon>Magnoliopsida</taxon>
        <taxon>eudicotyledons</taxon>
        <taxon>Gunneridae</taxon>
        <taxon>Pentapetalae</taxon>
        <taxon>rosids</taxon>
        <taxon>malvids</taxon>
        <taxon>Myrtales</taxon>
        <taxon>Melastomataceae</taxon>
        <taxon>Melastomatoideae</taxon>
        <taxon>Melastomateae</taxon>
        <taxon>Melastoma</taxon>
    </lineage>
</organism>
<gene>
    <name evidence="1" type="ORF">MLD38_018382</name>
</gene>
<evidence type="ECO:0000313" key="1">
    <source>
        <dbReference type="EMBL" id="KAI4369994.1"/>
    </source>
</evidence>
<accession>A0ACB9QX63</accession>
<evidence type="ECO:0000313" key="2">
    <source>
        <dbReference type="Proteomes" id="UP001057402"/>
    </source>
</evidence>
<protein>
    <submittedName>
        <fullName evidence="1">Uncharacterized protein</fullName>
    </submittedName>
</protein>
<sequence length="533" mass="61757">MARAKLSHQPKLRRDVLTWASGHRLIRNKQALVVAVTDPDCVQFVQIRNSKQVEKKKEALAAASVRSPSSSHRSRTSFPRTTPADRTALLWKDSLVVFFGLRCWFNEADNWLQSRTMCYQNSWHAVEDINTAEESLLIYCKPVELYNIIYRRSQHNPSFLRRCLQFKRQARRRQRFRDGIVIFNYRDHDNVQRKVEVTGDYSCPFCLMQCASFKGLRLHLNASHDFFNFEFWVVEEYQAVNVSVKVEMLRPEAVRDLKDLKIQTYFFCSKPRRRHPRTPIQDKSHVHVEYLELPSRFCVDGEKADKASYGLKALKNGAESFLPDYPVTTDCLENVASNSSVSGASIAMSYSSIDRDSVKSSQGSDPTCLLLSRARKPTLERLESKTRGLLLKRQFFHSHRVQPMAMEQVLSDKDSEDEVDDGIADFDDRRMLDDFVDVTKDEKHLMHLWNSFVRKQKVLADGHVPWACEAFSKLHGQELILSPPLFWCWRLFLIKLWNHGLLDAATMNSCNVILEEHRTVASKGKQHDVPDQD</sequence>
<comment type="caution">
    <text evidence="1">The sequence shown here is derived from an EMBL/GenBank/DDBJ whole genome shotgun (WGS) entry which is preliminary data.</text>
</comment>
<keyword evidence="2" id="KW-1185">Reference proteome</keyword>
<reference evidence="2" key="1">
    <citation type="journal article" date="2023" name="Front. Plant Sci.">
        <title>Chromosomal-level genome assembly of Melastoma candidum provides insights into trichome evolution.</title>
        <authorList>
            <person name="Zhong Y."/>
            <person name="Wu W."/>
            <person name="Sun C."/>
            <person name="Zou P."/>
            <person name="Liu Y."/>
            <person name="Dai S."/>
            <person name="Zhou R."/>
        </authorList>
    </citation>
    <scope>NUCLEOTIDE SEQUENCE [LARGE SCALE GENOMIC DNA]</scope>
</reference>
<dbReference type="EMBL" id="CM042884">
    <property type="protein sequence ID" value="KAI4369994.1"/>
    <property type="molecule type" value="Genomic_DNA"/>
</dbReference>
<proteinExistence type="predicted"/>
<name>A0ACB9QX63_9MYRT</name>
<dbReference type="Proteomes" id="UP001057402">
    <property type="component" value="Chromosome 5"/>
</dbReference>